<sequence>MCDVVLSPIEGRHLESRNPEDLQEIIETNRNTNYLLPPVSLPPELLVKVFRYAVRDNSGTPDQLFPYPWLGITRVCHRWRQVALGAPELWRTIWVTTLDCTREMLARSQQMPLIVKGDMNQLARMGQAKYNEILDCILRELRRIVILDVCIVEFPMPELEHYPEDALMMMKLVFHSFANPSQRPGGSLVDPLLTYLLNVNAPNLERVKLYLPCIQWKMIRGLVRNTLKILTLSGDDEKDEEADFVMGDVLHVLGSLPQLEKLVLRSALPEPPGDPPELVTFPTILPNLRSLTIADTVTSCANLLRRTSFPPDVKMSLHCTYRSQRSVPGLVDAIRSGPSFQRYHGTQGNLSSPPQTIRTLVLRGPDTTDITQLRAWTTYHSLDQLYSNIRERLKTPLGDYLINITLKCETKNHFPALQLVRAFPLDNIETVLLRPAHKWASKCLEMIALNNLLFDLPSLRELDMGRFATPRLPEIIFCSRLDEVDVVLPPSTPGEPTQMRRVLRENLIFPDLSVLGLDMVDVVPGEYMRHDVDHFDGDGDDFLEEIEIAFDIRRTVCGGKMFDRLVLNNCLRVTDGHAQKFARFANTLVREEAM</sequence>
<dbReference type="Proteomes" id="UP001055072">
    <property type="component" value="Unassembled WGS sequence"/>
</dbReference>
<evidence type="ECO:0000313" key="2">
    <source>
        <dbReference type="Proteomes" id="UP001055072"/>
    </source>
</evidence>
<organism evidence="1 2">
    <name type="scientific">Irpex rosettiformis</name>
    <dbReference type="NCBI Taxonomy" id="378272"/>
    <lineage>
        <taxon>Eukaryota</taxon>
        <taxon>Fungi</taxon>
        <taxon>Dikarya</taxon>
        <taxon>Basidiomycota</taxon>
        <taxon>Agaricomycotina</taxon>
        <taxon>Agaricomycetes</taxon>
        <taxon>Polyporales</taxon>
        <taxon>Irpicaceae</taxon>
        <taxon>Irpex</taxon>
    </lineage>
</organism>
<keyword evidence="2" id="KW-1185">Reference proteome</keyword>
<protein>
    <submittedName>
        <fullName evidence="1">Uncharacterized protein</fullName>
    </submittedName>
</protein>
<name>A0ACB8UAY5_9APHY</name>
<comment type="caution">
    <text evidence="1">The sequence shown here is derived from an EMBL/GenBank/DDBJ whole genome shotgun (WGS) entry which is preliminary data.</text>
</comment>
<reference evidence="1" key="1">
    <citation type="journal article" date="2021" name="Environ. Microbiol.">
        <title>Gene family expansions and transcriptome signatures uncover fungal adaptations to wood decay.</title>
        <authorList>
            <person name="Hage H."/>
            <person name="Miyauchi S."/>
            <person name="Viragh M."/>
            <person name="Drula E."/>
            <person name="Min B."/>
            <person name="Chaduli D."/>
            <person name="Navarro D."/>
            <person name="Favel A."/>
            <person name="Norest M."/>
            <person name="Lesage-Meessen L."/>
            <person name="Balint B."/>
            <person name="Merenyi Z."/>
            <person name="de Eugenio L."/>
            <person name="Morin E."/>
            <person name="Martinez A.T."/>
            <person name="Baldrian P."/>
            <person name="Stursova M."/>
            <person name="Martinez M.J."/>
            <person name="Novotny C."/>
            <person name="Magnuson J.K."/>
            <person name="Spatafora J.W."/>
            <person name="Maurice S."/>
            <person name="Pangilinan J."/>
            <person name="Andreopoulos W."/>
            <person name="LaButti K."/>
            <person name="Hundley H."/>
            <person name="Na H."/>
            <person name="Kuo A."/>
            <person name="Barry K."/>
            <person name="Lipzen A."/>
            <person name="Henrissat B."/>
            <person name="Riley R."/>
            <person name="Ahrendt S."/>
            <person name="Nagy L.G."/>
            <person name="Grigoriev I.V."/>
            <person name="Martin F."/>
            <person name="Rosso M.N."/>
        </authorList>
    </citation>
    <scope>NUCLEOTIDE SEQUENCE</scope>
    <source>
        <strain evidence="1">CBS 384.51</strain>
    </source>
</reference>
<gene>
    <name evidence="1" type="ORF">BDY19DRAFT_930333</name>
</gene>
<accession>A0ACB8UAY5</accession>
<proteinExistence type="predicted"/>
<evidence type="ECO:0000313" key="1">
    <source>
        <dbReference type="EMBL" id="KAI0091415.1"/>
    </source>
</evidence>
<dbReference type="EMBL" id="MU274905">
    <property type="protein sequence ID" value="KAI0091415.1"/>
    <property type="molecule type" value="Genomic_DNA"/>
</dbReference>